<comment type="caution">
    <text evidence="5">The sequence shown here is derived from an EMBL/GenBank/DDBJ whole genome shotgun (WGS) entry which is preliminary data.</text>
</comment>
<comment type="cofactor">
    <cofactor evidence="1">
        <name>thiamine diphosphate</name>
        <dbReference type="ChEBI" id="CHEBI:58937"/>
    </cofactor>
</comment>
<feature type="domain" description="Transketolase N-terminal" evidence="4">
    <location>
        <begin position="1"/>
        <end position="235"/>
    </location>
</feature>
<sequence>MADIFAALYFRVLNHRPSEPGWEGRDRLLLSNGHITPGRYAAMAHAGYFPVEECLTLRTFGSRLQGHPERERLPGVETTSGPLGSGLSQASGVAYAARMDASADPAKAKFRVYCAMSDGEQQEGNTWEGAMFAGKHKLSNLTAIIDRNNIQIDGYTEDIMPLEPLRGKYEAFNWHVLEVDGHNIPQFVAACGEAAAIQHKPTVIIAHTIPGKGVREIENDFRWHGKPPSSEEAKKFLHELRTLGGKVRSEHE</sequence>
<dbReference type="Pfam" id="PF00456">
    <property type="entry name" value="Transketolase_N"/>
    <property type="match status" value="1"/>
</dbReference>
<evidence type="ECO:0000313" key="5">
    <source>
        <dbReference type="EMBL" id="PIR82745.1"/>
    </source>
</evidence>
<evidence type="ECO:0000256" key="2">
    <source>
        <dbReference type="ARBA" id="ARBA00007131"/>
    </source>
</evidence>
<gene>
    <name evidence="5" type="ORF">COU20_00645</name>
</gene>
<dbReference type="InterPro" id="IPR029061">
    <property type="entry name" value="THDP-binding"/>
</dbReference>
<dbReference type="SUPFAM" id="SSF52518">
    <property type="entry name" value="Thiamin diphosphate-binding fold (THDP-binding)"/>
    <property type="match status" value="1"/>
</dbReference>
<evidence type="ECO:0000256" key="1">
    <source>
        <dbReference type="ARBA" id="ARBA00001964"/>
    </source>
</evidence>
<protein>
    <submittedName>
        <fullName evidence="5">Transketolase</fullName>
    </submittedName>
</protein>
<dbReference type="AlphaFoldDB" id="A0A2H0UAE1"/>
<dbReference type="Gene3D" id="3.40.50.970">
    <property type="match status" value="1"/>
</dbReference>
<dbReference type="PANTHER" id="PTHR47514:SF1">
    <property type="entry name" value="TRANSKETOLASE N-TERMINAL SECTION-RELATED"/>
    <property type="match status" value="1"/>
</dbReference>
<dbReference type="EMBL" id="PFBM01000006">
    <property type="protein sequence ID" value="PIR82745.1"/>
    <property type="molecule type" value="Genomic_DNA"/>
</dbReference>
<reference evidence="6" key="1">
    <citation type="submission" date="2017-09" db="EMBL/GenBank/DDBJ databases">
        <title>Depth-based differentiation of microbial function through sediment-hosted aquifers and enrichment of novel symbionts in the deep terrestrial subsurface.</title>
        <authorList>
            <person name="Probst A.J."/>
            <person name="Ladd B."/>
            <person name="Jarett J.K."/>
            <person name="Geller-Mcgrath D.E."/>
            <person name="Sieber C.M.K."/>
            <person name="Emerson J.B."/>
            <person name="Anantharaman K."/>
            <person name="Thomas B.C."/>
            <person name="Malmstrom R."/>
            <person name="Stieglmeier M."/>
            <person name="Klingl A."/>
            <person name="Woyke T."/>
            <person name="Ryan C.M."/>
            <person name="Banfield J.F."/>
        </authorList>
    </citation>
    <scope>NUCLEOTIDE SEQUENCE [LARGE SCALE GENOMIC DNA]</scope>
</reference>
<proteinExistence type="inferred from homology"/>
<evidence type="ECO:0000256" key="3">
    <source>
        <dbReference type="ARBA" id="ARBA00023052"/>
    </source>
</evidence>
<feature type="non-terminal residue" evidence="5">
    <location>
        <position position="1"/>
    </location>
</feature>
<evidence type="ECO:0000259" key="4">
    <source>
        <dbReference type="Pfam" id="PF00456"/>
    </source>
</evidence>
<dbReference type="Proteomes" id="UP000231379">
    <property type="component" value="Unassembled WGS sequence"/>
</dbReference>
<organism evidence="5 6">
    <name type="scientific">Candidatus Kaiserbacteria bacterium CG10_big_fil_rev_8_21_14_0_10_59_10</name>
    <dbReference type="NCBI Taxonomy" id="1974612"/>
    <lineage>
        <taxon>Bacteria</taxon>
        <taxon>Candidatus Kaiseribacteriota</taxon>
    </lineage>
</organism>
<comment type="similarity">
    <text evidence="2">Belongs to the transketolase family.</text>
</comment>
<dbReference type="CDD" id="cd02012">
    <property type="entry name" value="TPP_TK"/>
    <property type="match status" value="1"/>
</dbReference>
<keyword evidence="3" id="KW-0786">Thiamine pyrophosphate</keyword>
<dbReference type="InterPro" id="IPR005474">
    <property type="entry name" value="Transketolase_N"/>
</dbReference>
<dbReference type="PANTHER" id="PTHR47514">
    <property type="entry name" value="TRANSKETOLASE N-TERMINAL SECTION-RELATED"/>
    <property type="match status" value="1"/>
</dbReference>
<accession>A0A2H0UAE1</accession>
<name>A0A2H0UAE1_9BACT</name>
<evidence type="ECO:0000313" key="6">
    <source>
        <dbReference type="Proteomes" id="UP000231379"/>
    </source>
</evidence>